<reference evidence="7" key="1">
    <citation type="submission" date="2020-11" db="EMBL/GenBank/DDBJ databases">
        <authorList>
            <person name="Tran Van P."/>
        </authorList>
    </citation>
    <scope>NUCLEOTIDE SEQUENCE</scope>
</reference>
<dbReference type="EMBL" id="OB793625">
    <property type="protein sequence ID" value="CAD7428077.1"/>
    <property type="molecule type" value="Genomic_DNA"/>
</dbReference>
<proteinExistence type="predicted"/>
<dbReference type="GO" id="GO:0016020">
    <property type="term" value="C:membrane"/>
    <property type="evidence" value="ECO:0007669"/>
    <property type="project" value="UniProtKB-SubCell"/>
</dbReference>
<evidence type="ECO:0000256" key="6">
    <source>
        <dbReference type="SAM" id="Phobius"/>
    </source>
</evidence>
<evidence type="ECO:0000313" key="7">
    <source>
        <dbReference type="EMBL" id="CAD7428077.1"/>
    </source>
</evidence>
<feature type="region of interest" description="Disordered" evidence="5">
    <location>
        <begin position="410"/>
        <end position="429"/>
    </location>
</feature>
<dbReference type="GO" id="GO:0005737">
    <property type="term" value="C:cytoplasm"/>
    <property type="evidence" value="ECO:0007669"/>
    <property type="project" value="TreeGrafter"/>
</dbReference>
<evidence type="ECO:0000256" key="4">
    <source>
        <dbReference type="ARBA" id="ARBA00023136"/>
    </source>
</evidence>
<dbReference type="InterPro" id="IPR045120">
    <property type="entry name" value="Suco/Slp1-like"/>
</dbReference>
<keyword evidence="4 6" id="KW-0472">Membrane</keyword>
<feature type="transmembrane region" description="Helical" evidence="6">
    <location>
        <begin position="177"/>
        <end position="198"/>
    </location>
</feature>
<keyword evidence="3 6" id="KW-1133">Transmembrane helix</keyword>
<keyword evidence="2 6" id="KW-0812">Transmembrane</keyword>
<feature type="compositionally biased region" description="Polar residues" evidence="5">
    <location>
        <begin position="380"/>
        <end position="392"/>
    </location>
</feature>
<dbReference type="PANTHER" id="PTHR12953:SF0">
    <property type="entry name" value="SUN DOMAIN-CONTAINING OSSIFICATION FACTOR"/>
    <property type="match status" value="1"/>
</dbReference>
<organism evidence="7">
    <name type="scientific">Timema monikensis</name>
    <dbReference type="NCBI Taxonomy" id="170555"/>
    <lineage>
        <taxon>Eukaryota</taxon>
        <taxon>Metazoa</taxon>
        <taxon>Ecdysozoa</taxon>
        <taxon>Arthropoda</taxon>
        <taxon>Hexapoda</taxon>
        <taxon>Insecta</taxon>
        <taxon>Pterygota</taxon>
        <taxon>Neoptera</taxon>
        <taxon>Polyneoptera</taxon>
        <taxon>Phasmatodea</taxon>
        <taxon>Timematodea</taxon>
        <taxon>Timematoidea</taxon>
        <taxon>Timematidae</taxon>
        <taxon>Timema</taxon>
    </lineage>
</organism>
<protein>
    <submittedName>
        <fullName evidence="7">Uncharacterized protein</fullName>
    </submittedName>
</protein>
<evidence type="ECO:0000256" key="5">
    <source>
        <dbReference type="SAM" id="MobiDB-lite"/>
    </source>
</evidence>
<feature type="compositionally biased region" description="Polar residues" evidence="5">
    <location>
        <begin position="411"/>
        <end position="427"/>
    </location>
</feature>
<evidence type="ECO:0000256" key="1">
    <source>
        <dbReference type="ARBA" id="ARBA00004370"/>
    </source>
</evidence>
<dbReference type="AlphaFoldDB" id="A0A7R9HMT5"/>
<feature type="region of interest" description="Disordered" evidence="5">
    <location>
        <begin position="252"/>
        <end position="298"/>
    </location>
</feature>
<comment type="subcellular location">
    <subcellularLocation>
        <location evidence="1">Membrane</location>
    </subcellularLocation>
</comment>
<evidence type="ECO:0000256" key="3">
    <source>
        <dbReference type="ARBA" id="ARBA00022989"/>
    </source>
</evidence>
<accession>A0A7R9HMT5</accession>
<sequence>MSLSTWVWKGVEGASPGTCRSVGVEGASSGSGCLVEGEGNIFKDHVARKGLEGASLGTCRSLGGEEASLGSCRSVEMEGASPGTCRSLRGALERNMSLSGQYLEELSRRYKRQVEEMQRSLNRSLVAAAEDSRREEERDRKRAEEEAKLQEQLEILTSQVKSLMAERTSWPNILSVLLQHVVFLSIVVAVVLLVLQFLRRPQGVMLSDKHVIRRTRSLDGVRGHLSRCHDFSRTSSGQVTVSDTHNHLMLPDMDLGEPGIVPSRSEGKRRRRKRRDPVKSASINTPVPSRRVSDHSRTYQEVMSGTLPSRRASSSDLVQSCGGEWLSPLKDQYSALPVADIQLPRVQLDLSSSTGVENHSESSLPHFVPASEITTCTSPLQASHSNAGTKQGNGIVDKTRRLSSPGFMRTALSSRRSRGSPTDSTSLPAKLKSDNWEYWHSRATHISGPTAINGHHSPSTEESVVKKTSGLKKMVKKFF</sequence>
<name>A0A7R9HMT5_9NEOP</name>
<feature type="compositionally biased region" description="Basic residues" evidence="5">
    <location>
        <begin position="267"/>
        <end position="276"/>
    </location>
</feature>
<feature type="region of interest" description="Disordered" evidence="5">
    <location>
        <begin position="125"/>
        <end position="145"/>
    </location>
</feature>
<dbReference type="GO" id="GO:0034975">
    <property type="term" value="P:protein folding in endoplasmic reticulum"/>
    <property type="evidence" value="ECO:0007669"/>
    <property type="project" value="TreeGrafter"/>
</dbReference>
<feature type="compositionally biased region" description="Basic and acidic residues" evidence="5">
    <location>
        <begin position="130"/>
        <end position="145"/>
    </location>
</feature>
<dbReference type="PANTHER" id="PTHR12953">
    <property type="entry name" value="MEMBRANE PROTEIN CH1 RELATED"/>
    <property type="match status" value="1"/>
</dbReference>
<gene>
    <name evidence="7" type="ORF">TMSB3V08_LOCUS4894</name>
</gene>
<feature type="region of interest" description="Disordered" evidence="5">
    <location>
        <begin position="380"/>
        <end position="400"/>
    </location>
</feature>
<evidence type="ECO:0000256" key="2">
    <source>
        <dbReference type="ARBA" id="ARBA00022692"/>
    </source>
</evidence>